<protein>
    <recommendedName>
        <fullName evidence="1">Large ribosomal subunit protein mL46 N-terminal domain-containing protein</fullName>
    </recommendedName>
</protein>
<dbReference type="VEuPathDB" id="FungiDB:CNBG_3492"/>
<dbReference type="EMBL" id="CP025759">
    <property type="protein sequence ID" value="KGB77654.1"/>
    <property type="molecule type" value="Genomic_DNA"/>
</dbReference>
<organism evidence="2 3">
    <name type="scientific">Cryptococcus deuterogattii (strain R265)</name>
    <name type="common">Cryptococcus gattii VGII (strain R265)</name>
    <dbReference type="NCBI Taxonomy" id="294750"/>
    <lineage>
        <taxon>Eukaryota</taxon>
        <taxon>Fungi</taxon>
        <taxon>Dikarya</taxon>
        <taxon>Basidiomycota</taxon>
        <taxon>Agaricomycotina</taxon>
        <taxon>Tremellomycetes</taxon>
        <taxon>Tremellales</taxon>
        <taxon>Cryptococcaceae</taxon>
        <taxon>Cryptococcus</taxon>
        <taxon>Cryptococcus gattii species complex</taxon>
    </lineage>
</organism>
<dbReference type="InterPro" id="IPR040008">
    <property type="entry name" value="Ribosomal_mL46"/>
</dbReference>
<dbReference type="Proteomes" id="UP000029445">
    <property type="component" value="Chromosome 1"/>
</dbReference>
<dbReference type="InterPro" id="IPR021757">
    <property type="entry name" value="Ribosomal_mL46_N"/>
</dbReference>
<evidence type="ECO:0000313" key="3">
    <source>
        <dbReference type="Proteomes" id="UP000029445"/>
    </source>
</evidence>
<dbReference type="AlphaFoldDB" id="A0A095CDU3"/>
<dbReference type="Pfam" id="PF11788">
    <property type="entry name" value="MRP-L46"/>
    <property type="match status" value="1"/>
</dbReference>
<keyword evidence="3" id="KW-1185">Reference proteome</keyword>
<proteinExistence type="predicted"/>
<dbReference type="PANTHER" id="PTHR13124:SF12">
    <property type="entry name" value="LARGE RIBOSOMAL SUBUNIT PROTEIN ML46"/>
    <property type="match status" value="1"/>
</dbReference>
<accession>A0A095CDU3</accession>
<reference evidence="2 3" key="1">
    <citation type="journal article" date="2011" name="MBio">
        <title>Genome variation in Cryptococcus gattii, an emerging pathogen of immunocompetent hosts.</title>
        <authorList>
            <person name="D'Souza C.A."/>
            <person name="Kronstad J.W."/>
            <person name="Taylor G."/>
            <person name="Warren R."/>
            <person name="Yuen M."/>
            <person name="Hu G."/>
            <person name="Jung W.H."/>
            <person name="Sham A."/>
            <person name="Kidd S.E."/>
            <person name="Tangen K."/>
            <person name="Lee N."/>
            <person name="Zeilmaker T."/>
            <person name="Sawkins J."/>
            <person name="McVicker G."/>
            <person name="Shah S."/>
            <person name="Gnerre S."/>
            <person name="Griggs A."/>
            <person name="Zeng Q."/>
            <person name="Bartlett K."/>
            <person name="Li W."/>
            <person name="Wang X."/>
            <person name="Heitman J."/>
            <person name="Stajich J.E."/>
            <person name="Fraser J.A."/>
            <person name="Meyer W."/>
            <person name="Carter D."/>
            <person name="Schein J."/>
            <person name="Krzywinski M."/>
            <person name="Kwon-Chung K.J."/>
            <person name="Varma A."/>
            <person name="Wang J."/>
            <person name="Brunham R."/>
            <person name="Fyfe M."/>
            <person name="Ouellette B.F."/>
            <person name="Siddiqui A."/>
            <person name="Marra M."/>
            <person name="Jones S."/>
            <person name="Holt R."/>
            <person name="Birren B.W."/>
            <person name="Galagan J.E."/>
            <person name="Cuomo C.A."/>
        </authorList>
    </citation>
    <scope>NUCLEOTIDE SEQUENCE [LARGE SCALE GENOMIC DNA]</scope>
    <source>
        <strain evidence="2 3">R265</strain>
    </source>
</reference>
<dbReference type="PANTHER" id="PTHR13124">
    <property type="entry name" value="39S RIBOSOMAL PROTEIN L46, MITOCHONDRIAL PRECURSOR-RELATED"/>
    <property type="match status" value="1"/>
</dbReference>
<dbReference type="Gene3D" id="3.90.79.10">
    <property type="entry name" value="Nucleoside Triphosphate Pyrophosphohydrolase"/>
    <property type="match status" value="1"/>
</dbReference>
<dbReference type="GeneID" id="88179776"/>
<dbReference type="HOGENOM" id="CLU_040204_0_0_1"/>
<dbReference type="OMA" id="YNAELWN"/>
<dbReference type="FunFam" id="3.90.79.10:FF:000093">
    <property type="entry name" value="Unplaced genomic scaffold supercont1.38, whole genome shotgun sequence"/>
    <property type="match status" value="1"/>
</dbReference>
<evidence type="ECO:0000259" key="1">
    <source>
        <dbReference type="Pfam" id="PF11788"/>
    </source>
</evidence>
<feature type="domain" description="Large ribosomal subunit protein mL46 N-terminal" evidence="1">
    <location>
        <begin position="32"/>
        <end position="82"/>
    </location>
</feature>
<dbReference type="OrthoDB" id="414075at2759"/>
<dbReference type="GO" id="GO:0003735">
    <property type="term" value="F:structural constituent of ribosome"/>
    <property type="evidence" value="ECO:0007669"/>
    <property type="project" value="InterPro"/>
</dbReference>
<reference evidence="2 3" key="2">
    <citation type="journal article" date="2018" name="Proc. Natl. Acad. Sci.">
        <title>RNAi is a critical determinant of centromere evolution in closely related fungi.</title>
        <authorList>
            <person name="Yadav V."/>
            <person name="Sun S."/>
            <person name="Billmyre R.B."/>
            <person name="Thimmappa B.C."/>
            <person name="Shea T."/>
            <person name="Lintner R."/>
            <person name="Bakkeren G."/>
            <person name="Cuomo C.A."/>
            <person name="Heitman J."/>
            <person name="Sanyal K."/>
        </authorList>
    </citation>
    <scope>NUCLEOTIDE SEQUENCE [LARGE SCALE GENOMIC DNA]</scope>
    <source>
        <strain evidence="2 3">R265</strain>
    </source>
</reference>
<dbReference type="STRING" id="294750.A0A095CDU3"/>
<name>A0A095CDU3_CRYD2</name>
<dbReference type="RefSeq" id="XP_062883456.1">
    <property type="nucleotide sequence ID" value="XM_063027501.1"/>
</dbReference>
<dbReference type="GO" id="GO:0005762">
    <property type="term" value="C:mitochondrial large ribosomal subunit"/>
    <property type="evidence" value="ECO:0007669"/>
    <property type="project" value="TreeGrafter"/>
</dbReference>
<dbReference type="KEGG" id="cdeu:CNBG_3492"/>
<evidence type="ECO:0000313" key="2">
    <source>
        <dbReference type="EMBL" id="KGB77654.1"/>
    </source>
</evidence>
<gene>
    <name evidence="2" type="ORF">CNBG_3492</name>
</gene>
<sequence length="271" mass="29683">MSVAARSISRIAVSGSRSAAQIRFSSTVPPPLTASLLLSRPPLLTPTPTPFESAFYSHSRSIAHALSSPLPLDFYFKTGSLPLRRHLVAEHAFVSETYGKKLSGKAPDVGDIPPETEYEIIERDRWEKADAKRGEKSLERKPEEEVYCLVLKGKGKEGKWMFPDVKVGKLEALDEAVARGITGVEGSLGGKGMDSWLVTRKPVGMVKDGESRTFFIRGHILGGEPTLSSSSPYSSWAWLTAPEVEARLRQQGDGKLWDDVKGMFGIPKNEA</sequence>